<reference evidence="4" key="1">
    <citation type="submission" date="2017-09" db="EMBL/GenBank/DDBJ databases">
        <title>Depth-based differentiation of microbial function through sediment-hosted aquifers and enrichment of novel symbionts in the deep terrestrial subsurface.</title>
        <authorList>
            <person name="Probst A.J."/>
            <person name="Ladd B."/>
            <person name="Jarett J.K."/>
            <person name="Geller-Mcgrath D.E."/>
            <person name="Sieber C.M.K."/>
            <person name="Emerson J.B."/>
            <person name="Anantharaman K."/>
            <person name="Thomas B.C."/>
            <person name="Malmstrom R."/>
            <person name="Stieglmeier M."/>
            <person name="Klingl A."/>
            <person name="Woyke T."/>
            <person name="Ryan C.M."/>
            <person name="Banfield J.F."/>
        </authorList>
    </citation>
    <scope>NUCLEOTIDE SEQUENCE [LARGE SCALE GENOMIC DNA]</scope>
</reference>
<dbReference type="AlphaFoldDB" id="A0A2M7VFH1"/>
<feature type="domain" description="DUF11" evidence="2">
    <location>
        <begin position="77"/>
        <end position="172"/>
    </location>
</feature>
<proteinExistence type="predicted"/>
<evidence type="ECO:0000259" key="2">
    <source>
        <dbReference type="Pfam" id="PF01345"/>
    </source>
</evidence>
<evidence type="ECO:0000313" key="4">
    <source>
        <dbReference type="Proteomes" id="UP000230405"/>
    </source>
</evidence>
<dbReference type="InterPro" id="IPR001434">
    <property type="entry name" value="OmcB-like_DUF11"/>
</dbReference>
<keyword evidence="1" id="KW-0472">Membrane</keyword>
<dbReference type="Pfam" id="PF01345">
    <property type="entry name" value="DUF11"/>
    <property type="match status" value="1"/>
</dbReference>
<sequence>MNSSRIIDLRQQRRIKPQPAMRINRPNISSQPQQHSRRNPFFVFLGLFIIFVALAVWFGLVDQGSGESSLQLAFAGQTEVTAGEEIIFKIKYRNLDRVALQNMKMTLIYPEGFYYVSSSVLPQNDGKNYWSLPDLAPGESAFLEVKGLITGKQDETKEIKVRTDYQPANFSSDFSVEEKMLVHIKKVAVDLWSDAPSEILPGGGLFIKLHLLNNQKDAFPIRVVIQKPEQYLLSDSDPKLTGDRWEFNEIVPGQEQLILLNGELPPTVPTKELLIKIIAYKINNGQETVLDQENILIKIVQPQVDVNLQYLDNESSGIVAWGQTIPYQIVITNKSDYILHDAKVILSLSSKMINWQGWQDSQGIVKDGDKIIWSSDHPQIGQRLKEFKQNDKIVINLNVQLQTAPIDANSFTTADLTVQAVAKIEQMINGENFVQTSQASRLIINQNGELSLKVLYFDVAGKPLGSGPLPPQVNKETTYQVEWYYFAGMAATQNNSWTANLPATVQFVSVLAGLAPLVDQQTRRITIPLGNLSAEQKVQGSFKITLKPLAEQVDQIAPLLTNINLSINQQWEKKYADMDSSLPLDLGASGKGRVVK</sequence>
<evidence type="ECO:0000256" key="1">
    <source>
        <dbReference type="SAM" id="Phobius"/>
    </source>
</evidence>
<keyword evidence="1" id="KW-0812">Transmembrane</keyword>
<organism evidence="3 4">
    <name type="scientific">Candidatus Komeilibacteria bacterium CG_4_10_14_0_2_um_filter_37_10</name>
    <dbReference type="NCBI Taxonomy" id="1974470"/>
    <lineage>
        <taxon>Bacteria</taxon>
        <taxon>Candidatus Komeiliibacteriota</taxon>
    </lineage>
</organism>
<accession>A0A2M7VFH1</accession>
<protein>
    <recommendedName>
        <fullName evidence="2">DUF11 domain-containing protein</fullName>
    </recommendedName>
</protein>
<name>A0A2M7VFH1_9BACT</name>
<feature type="transmembrane region" description="Helical" evidence="1">
    <location>
        <begin position="41"/>
        <end position="60"/>
    </location>
</feature>
<dbReference type="Proteomes" id="UP000230405">
    <property type="component" value="Unassembled WGS sequence"/>
</dbReference>
<dbReference type="EMBL" id="PFPO01000035">
    <property type="protein sequence ID" value="PIZ99329.1"/>
    <property type="molecule type" value="Genomic_DNA"/>
</dbReference>
<keyword evidence="1" id="KW-1133">Transmembrane helix</keyword>
<gene>
    <name evidence="3" type="ORF">COX77_01855</name>
</gene>
<evidence type="ECO:0000313" key="3">
    <source>
        <dbReference type="EMBL" id="PIZ99329.1"/>
    </source>
</evidence>
<comment type="caution">
    <text evidence="3">The sequence shown here is derived from an EMBL/GenBank/DDBJ whole genome shotgun (WGS) entry which is preliminary data.</text>
</comment>